<dbReference type="Proteomes" id="UP000236745">
    <property type="component" value="Unassembled WGS sequence"/>
</dbReference>
<evidence type="ECO:0000313" key="3">
    <source>
        <dbReference type="EMBL" id="SEG52193.1"/>
    </source>
</evidence>
<dbReference type="SMART" id="SM00421">
    <property type="entry name" value="HTH_LUXR"/>
    <property type="match status" value="1"/>
</dbReference>
<dbReference type="Gene3D" id="3.40.50.2300">
    <property type="match status" value="1"/>
</dbReference>
<accession>A0A1H6AU65</accession>
<dbReference type="InterPro" id="IPR000792">
    <property type="entry name" value="Tscrpt_reg_LuxR_C"/>
</dbReference>
<dbReference type="EMBL" id="FNVQ01000002">
    <property type="protein sequence ID" value="SEG52193.1"/>
    <property type="molecule type" value="Genomic_DNA"/>
</dbReference>
<organism evidence="3 4">
    <name type="scientific">Marinobacterium lutimaris</name>
    <dbReference type="NCBI Taxonomy" id="568106"/>
    <lineage>
        <taxon>Bacteria</taxon>
        <taxon>Pseudomonadati</taxon>
        <taxon>Pseudomonadota</taxon>
        <taxon>Gammaproteobacteria</taxon>
        <taxon>Oceanospirillales</taxon>
        <taxon>Oceanospirillaceae</taxon>
        <taxon>Marinobacterium</taxon>
    </lineage>
</organism>
<dbReference type="InterPro" id="IPR039420">
    <property type="entry name" value="WalR-like"/>
</dbReference>
<evidence type="ECO:0000313" key="4">
    <source>
        <dbReference type="Proteomes" id="UP000236745"/>
    </source>
</evidence>
<protein>
    <submittedName>
        <fullName evidence="3">Regulatory protein, luxR family</fullName>
    </submittedName>
</protein>
<evidence type="ECO:0000259" key="2">
    <source>
        <dbReference type="PROSITE" id="PS50043"/>
    </source>
</evidence>
<dbReference type="CDD" id="cd06170">
    <property type="entry name" value="LuxR_C_like"/>
    <property type="match status" value="1"/>
</dbReference>
<dbReference type="GO" id="GO:0003677">
    <property type="term" value="F:DNA binding"/>
    <property type="evidence" value="ECO:0007669"/>
    <property type="project" value="UniProtKB-KW"/>
</dbReference>
<keyword evidence="4" id="KW-1185">Reference proteome</keyword>
<feature type="domain" description="HTH luxR-type" evidence="2">
    <location>
        <begin position="137"/>
        <end position="202"/>
    </location>
</feature>
<dbReference type="PANTHER" id="PTHR43214:SF43">
    <property type="entry name" value="TWO-COMPONENT RESPONSE REGULATOR"/>
    <property type="match status" value="1"/>
</dbReference>
<dbReference type="AlphaFoldDB" id="A0A1H6AU65"/>
<dbReference type="GO" id="GO:0006355">
    <property type="term" value="P:regulation of DNA-templated transcription"/>
    <property type="evidence" value="ECO:0007669"/>
    <property type="project" value="InterPro"/>
</dbReference>
<name>A0A1H6AU65_9GAMM</name>
<sequence length="206" mass="22939">MDYFCVVSRDDIAERWSQALQKELKRVDPESLAGGPSMLGICLAHWDCLQQAGRERLLKQAHDTKLLLLVLTDHPKTDQGREVIRRGAKGYGNTFVTASLLMEMVKVVKAGDIWAGPEVLQSVLRQLLEQVDPPTETLVERFGLSEREAEVLAEVMAGVSNKVAARRLDITERTVKAHMSAILNKTGARDRVELILLAQRAEQNAV</sequence>
<keyword evidence="1" id="KW-0238">DNA-binding</keyword>
<dbReference type="InterPro" id="IPR016032">
    <property type="entry name" value="Sig_transdc_resp-reg_C-effctor"/>
</dbReference>
<dbReference type="RefSeq" id="WP_104003328.1">
    <property type="nucleotide sequence ID" value="NZ_FNVQ01000002.1"/>
</dbReference>
<dbReference type="PANTHER" id="PTHR43214">
    <property type="entry name" value="TWO-COMPONENT RESPONSE REGULATOR"/>
    <property type="match status" value="1"/>
</dbReference>
<dbReference type="Pfam" id="PF00196">
    <property type="entry name" value="GerE"/>
    <property type="match status" value="1"/>
</dbReference>
<dbReference type="PRINTS" id="PR00038">
    <property type="entry name" value="HTHLUXR"/>
</dbReference>
<reference evidence="3 4" key="1">
    <citation type="submission" date="2016-10" db="EMBL/GenBank/DDBJ databases">
        <authorList>
            <person name="de Groot N.N."/>
        </authorList>
    </citation>
    <scope>NUCLEOTIDE SEQUENCE [LARGE SCALE GENOMIC DNA]</scope>
    <source>
        <strain evidence="3 4">DSM 22012</strain>
    </source>
</reference>
<proteinExistence type="predicted"/>
<dbReference type="SUPFAM" id="SSF46894">
    <property type="entry name" value="C-terminal effector domain of the bipartite response regulators"/>
    <property type="match status" value="1"/>
</dbReference>
<dbReference type="OrthoDB" id="9794397at2"/>
<gene>
    <name evidence="3" type="ORF">SAMN05444390_102222</name>
</gene>
<evidence type="ECO:0000256" key="1">
    <source>
        <dbReference type="ARBA" id="ARBA00023125"/>
    </source>
</evidence>
<dbReference type="PROSITE" id="PS50043">
    <property type="entry name" value="HTH_LUXR_2"/>
    <property type="match status" value="1"/>
</dbReference>